<evidence type="ECO:0000256" key="3">
    <source>
        <dbReference type="SAM" id="SignalP"/>
    </source>
</evidence>
<feature type="region of interest" description="Disordered" evidence="1">
    <location>
        <begin position="118"/>
        <end position="147"/>
    </location>
</feature>
<dbReference type="Proteomes" id="UP000821837">
    <property type="component" value="Unassembled WGS sequence"/>
</dbReference>
<feature type="chain" id="PRO_5039499974" evidence="3">
    <location>
        <begin position="32"/>
        <end position="178"/>
    </location>
</feature>
<feature type="region of interest" description="Disordered" evidence="1">
    <location>
        <begin position="66"/>
        <end position="104"/>
    </location>
</feature>
<reference evidence="4" key="2">
    <citation type="submission" date="2021-09" db="EMBL/GenBank/DDBJ databases">
        <authorList>
            <person name="Jia N."/>
            <person name="Wang J."/>
            <person name="Shi W."/>
            <person name="Du L."/>
            <person name="Sun Y."/>
            <person name="Zhan W."/>
            <person name="Jiang J."/>
            <person name="Wang Q."/>
            <person name="Zhang B."/>
            <person name="Ji P."/>
            <person name="Sakyi L.B."/>
            <person name="Cui X."/>
            <person name="Yuan T."/>
            <person name="Jiang B."/>
            <person name="Yang W."/>
            <person name="Lam T.T.-Y."/>
            <person name="Chang Q."/>
            <person name="Ding S."/>
            <person name="Wang X."/>
            <person name="Zhu J."/>
            <person name="Ruan X."/>
            <person name="Zhao L."/>
            <person name="Wei J."/>
            <person name="Que T."/>
            <person name="Du C."/>
            <person name="Cheng J."/>
            <person name="Dai P."/>
            <person name="Han X."/>
            <person name="Huang E."/>
            <person name="Gao Y."/>
            <person name="Liu J."/>
            <person name="Shao H."/>
            <person name="Ye R."/>
            <person name="Li L."/>
            <person name="Wei W."/>
            <person name="Wang X."/>
            <person name="Wang C."/>
            <person name="Huo Q."/>
            <person name="Li W."/>
            <person name="Guo W."/>
            <person name="Chen H."/>
            <person name="Chen S."/>
            <person name="Zhou L."/>
            <person name="Zhou L."/>
            <person name="Ni X."/>
            <person name="Tian J."/>
            <person name="Zhou Y."/>
            <person name="Sheng Y."/>
            <person name="Liu T."/>
            <person name="Pan Y."/>
            <person name="Xia L."/>
            <person name="Li J."/>
            <person name="Zhao F."/>
            <person name="Cao W."/>
        </authorList>
    </citation>
    <scope>NUCLEOTIDE SEQUENCE</scope>
    <source>
        <strain evidence="4">Rsan-2018</strain>
        <tissue evidence="4">Larvae</tissue>
    </source>
</reference>
<proteinExistence type="predicted"/>
<feature type="compositionally biased region" description="Polar residues" evidence="1">
    <location>
        <begin position="130"/>
        <end position="139"/>
    </location>
</feature>
<keyword evidence="2" id="KW-0812">Transmembrane</keyword>
<gene>
    <name evidence="4" type="ORF">HPB52_021564</name>
</gene>
<feature type="transmembrane region" description="Helical" evidence="2">
    <location>
        <begin position="38"/>
        <end position="59"/>
    </location>
</feature>
<dbReference type="AlphaFoldDB" id="A0A9D4PF86"/>
<feature type="signal peptide" evidence="3">
    <location>
        <begin position="1"/>
        <end position="31"/>
    </location>
</feature>
<accession>A0A9D4PF86</accession>
<keyword evidence="2" id="KW-1133">Transmembrane helix</keyword>
<protein>
    <submittedName>
        <fullName evidence="4">Uncharacterized protein</fullName>
    </submittedName>
</protein>
<sequence length="178" mass="19394">MLSRRTQLSTRWASLLVLVSTVLSWSSGVAAEYQRSRGLYVCFSVSTIMLGVFIVTLRITTEDQAAPQSLRPNESLNNNRHPTSTPHRHRRGNREETSALLGGPTRSLHTAAYPAIGAHRPGRCHDAPASSRNTSSSNDACGPGHPATQAATRFRLAYKPRAPLSQDADHVTLVPTTR</sequence>
<evidence type="ECO:0000313" key="4">
    <source>
        <dbReference type="EMBL" id="KAH7936358.1"/>
    </source>
</evidence>
<dbReference type="VEuPathDB" id="VectorBase:RSAN_036524"/>
<evidence type="ECO:0000256" key="2">
    <source>
        <dbReference type="SAM" id="Phobius"/>
    </source>
</evidence>
<name>A0A9D4PF86_RHISA</name>
<keyword evidence="3" id="KW-0732">Signal</keyword>
<evidence type="ECO:0000313" key="5">
    <source>
        <dbReference type="Proteomes" id="UP000821837"/>
    </source>
</evidence>
<organism evidence="4 5">
    <name type="scientific">Rhipicephalus sanguineus</name>
    <name type="common">Brown dog tick</name>
    <name type="synonym">Ixodes sanguineus</name>
    <dbReference type="NCBI Taxonomy" id="34632"/>
    <lineage>
        <taxon>Eukaryota</taxon>
        <taxon>Metazoa</taxon>
        <taxon>Ecdysozoa</taxon>
        <taxon>Arthropoda</taxon>
        <taxon>Chelicerata</taxon>
        <taxon>Arachnida</taxon>
        <taxon>Acari</taxon>
        <taxon>Parasitiformes</taxon>
        <taxon>Ixodida</taxon>
        <taxon>Ixodoidea</taxon>
        <taxon>Ixodidae</taxon>
        <taxon>Rhipicephalinae</taxon>
        <taxon>Rhipicephalus</taxon>
        <taxon>Rhipicephalus</taxon>
    </lineage>
</organism>
<comment type="caution">
    <text evidence="4">The sequence shown here is derived from an EMBL/GenBank/DDBJ whole genome shotgun (WGS) entry which is preliminary data.</text>
</comment>
<evidence type="ECO:0000256" key="1">
    <source>
        <dbReference type="SAM" id="MobiDB-lite"/>
    </source>
</evidence>
<feature type="compositionally biased region" description="Polar residues" evidence="1">
    <location>
        <begin position="66"/>
        <end position="79"/>
    </location>
</feature>
<keyword evidence="2" id="KW-0472">Membrane</keyword>
<reference evidence="4" key="1">
    <citation type="journal article" date="2020" name="Cell">
        <title>Large-Scale Comparative Analyses of Tick Genomes Elucidate Their Genetic Diversity and Vector Capacities.</title>
        <authorList>
            <consortium name="Tick Genome and Microbiome Consortium (TIGMIC)"/>
            <person name="Jia N."/>
            <person name="Wang J."/>
            <person name="Shi W."/>
            <person name="Du L."/>
            <person name="Sun Y."/>
            <person name="Zhan W."/>
            <person name="Jiang J.F."/>
            <person name="Wang Q."/>
            <person name="Zhang B."/>
            <person name="Ji P."/>
            <person name="Bell-Sakyi L."/>
            <person name="Cui X.M."/>
            <person name="Yuan T.T."/>
            <person name="Jiang B.G."/>
            <person name="Yang W.F."/>
            <person name="Lam T.T."/>
            <person name="Chang Q.C."/>
            <person name="Ding S.J."/>
            <person name="Wang X.J."/>
            <person name="Zhu J.G."/>
            <person name="Ruan X.D."/>
            <person name="Zhao L."/>
            <person name="Wei J.T."/>
            <person name="Ye R.Z."/>
            <person name="Que T.C."/>
            <person name="Du C.H."/>
            <person name="Zhou Y.H."/>
            <person name="Cheng J.X."/>
            <person name="Dai P.F."/>
            <person name="Guo W.B."/>
            <person name="Han X.H."/>
            <person name="Huang E.J."/>
            <person name="Li L.F."/>
            <person name="Wei W."/>
            <person name="Gao Y.C."/>
            <person name="Liu J.Z."/>
            <person name="Shao H.Z."/>
            <person name="Wang X."/>
            <person name="Wang C.C."/>
            <person name="Yang T.C."/>
            <person name="Huo Q.B."/>
            <person name="Li W."/>
            <person name="Chen H.Y."/>
            <person name="Chen S.E."/>
            <person name="Zhou L.G."/>
            <person name="Ni X.B."/>
            <person name="Tian J.H."/>
            <person name="Sheng Y."/>
            <person name="Liu T."/>
            <person name="Pan Y.S."/>
            <person name="Xia L.Y."/>
            <person name="Li J."/>
            <person name="Zhao F."/>
            <person name="Cao W.C."/>
        </authorList>
    </citation>
    <scope>NUCLEOTIDE SEQUENCE</scope>
    <source>
        <strain evidence="4">Rsan-2018</strain>
    </source>
</reference>
<keyword evidence="5" id="KW-1185">Reference proteome</keyword>
<dbReference type="EMBL" id="JABSTV010001255">
    <property type="protein sequence ID" value="KAH7936358.1"/>
    <property type="molecule type" value="Genomic_DNA"/>
</dbReference>